<keyword evidence="5" id="KW-0663">Pyridoxal phosphate</keyword>
<dbReference type="Proteomes" id="UP000070598">
    <property type="component" value="Unassembled WGS sequence"/>
</dbReference>
<accession>A0A132NCN3</accession>
<comment type="caution">
    <text evidence="8">The sequence shown here is derived from an EMBL/GenBank/DDBJ whole genome shotgun (WGS) entry which is preliminary data.</text>
</comment>
<dbReference type="Gene3D" id="3.90.1150.10">
    <property type="entry name" value="Aspartate Aminotransferase, domain 1"/>
    <property type="match status" value="1"/>
</dbReference>
<evidence type="ECO:0000313" key="10">
    <source>
        <dbReference type="Proteomes" id="UP000070659"/>
    </source>
</evidence>
<evidence type="ECO:0000256" key="5">
    <source>
        <dbReference type="ARBA" id="ARBA00022898"/>
    </source>
</evidence>
<evidence type="ECO:0000256" key="1">
    <source>
        <dbReference type="ARBA" id="ARBA00001933"/>
    </source>
</evidence>
<dbReference type="GO" id="GO:0006520">
    <property type="term" value="P:amino acid metabolic process"/>
    <property type="evidence" value="ECO:0007669"/>
    <property type="project" value="InterPro"/>
</dbReference>
<dbReference type="CDD" id="cd00609">
    <property type="entry name" value="AAT_like"/>
    <property type="match status" value="1"/>
</dbReference>
<evidence type="ECO:0000256" key="4">
    <source>
        <dbReference type="ARBA" id="ARBA00022679"/>
    </source>
</evidence>
<dbReference type="InterPro" id="IPR015424">
    <property type="entry name" value="PyrdxlP-dep_Trfase"/>
</dbReference>
<comment type="similarity">
    <text evidence="2">Belongs to the class-I pyridoxal-phosphate-dependent aminotransferase family.</text>
</comment>
<dbReference type="InterPro" id="IPR015421">
    <property type="entry name" value="PyrdxlP-dep_Trfase_major"/>
</dbReference>
<name>A0A132NCN3_9ACTN</name>
<evidence type="ECO:0000313" key="8">
    <source>
        <dbReference type="EMBL" id="KWX07854.1"/>
    </source>
</evidence>
<dbReference type="RefSeq" id="WP_067070834.1">
    <property type="nucleotide sequence ID" value="NZ_JYIJ01000018.1"/>
</dbReference>
<dbReference type="EMBL" id="JYIJ01000018">
    <property type="protein sequence ID" value="KWX00311.1"/>
    <property type="molecule type" value="Genomic_DNA"/>
</dbReference>
<feature type="domain" description="Aminotransferase class I/classII large" evidence="6">
    <location>
        <begin position="55"/>
        <end position="394"/>
    </location>
</feature>
<dbReference type="GO" id="GO:0008483">
    <property type="term" value="F:transaminase activity"/>
    <property type="evidence" value="ECO:0007669"/>
    <property type="project" value="UniProtKB-KW"/>
</dbReference>
<dbReference type="PANTHER" id="PTHR46383">
    <property type="entry name" value="ASPARTATE AMINOTRANSFERASE"/>
    <property type="match status" value="1"/>
</dbReference>
<reference evidence="8 10" key="2">
    <citation type="submission" date="2015-02" db="EMBL/GenBank/DDBJ databases">
        <title>Physiological reanalysis, assessment of diazotrophy, and genome sequences of multiple isolates of Streptomyces thermoautotrophicus.</title>
        <authorList>
            <person name="MacKellar D.C."/>
            <person name="Lieber L."/>
            <person name="Norman J."/>
            <person name="Bolger A."/>
            <person name="Tobin C."/>
            <person name="Murray J.W."/>
            <person name="Prell J."/>
        </authorList>
    </citation>
    <scope>NUCLEOTIDE SEQUENCE [LARGE SCALE GENOMIC DNA]</scope>
    <source>
        <strain evidence="8 10">UBT1</strain>
    </source>
</reference>
<dbReference type="Proteomes" id="UP000070659">
    <property type="component" value="Unassembled WGS sequence"/>
</dbReference>
<keyword evidence="4 8" id="KW-0808">Transferase</keyword>
<dbReference type="AlphaFoldDB" id="A0A132NCN3"/>
<dbReference type="GO" id="GO:0030170">
    <property type="term" value="F:pyridoxal phosphate binding"/>
    <property type="evidence" value="ECO:0007669"/>
    <property type="project" value="InterPro"/>
</dbReference>
<dbReference type="InterPro" id="IPR004839">
    <property type="entry name" value="Aminotransferase_I/II_large"/>
</dbReference>
<gene>
    <name evidence="7" type="ORF">TH66_15875</name>
    <name evidence="8" type="ORF">TR74_17380</name>
</gene>
<dbReference type="EMBL" id="JYIK01001030">
    <property type="protein sequence ID" value="KWX07854.1"/>
    <property type="molecule type" value="Genomic_DNA"/>
</dbReference>
<dbReference type="Gene3D" id="3.40.640.10">
    <property type="entry name" value="Type I PLP-dependent aspartate aminotransferase-like (Major domain)"/>
    <property type="match status" value="1"/>
</dbReference>
<evidence type="ECO:0000259" key="6">
    <source>
        <dbReference type="Pfam" id="PF00155"/>
    </source>
</evidence>
<dbReference type="SUPFAM" id="SSF53383">
    <property type="entry name" value="PLP-dependent transferases"/>
    <property type="match status" value="1"/>
</dbReference>
<dbReference type="InterPro" id="IPR050596">
    <property type="entry name" value="AspAT/PAT-like"/>
</dbReference>
<evidence type="ECO:0000256" key="2">
    <source>
        <dbReference type="ARBA" id="ARBA00007441"/>
    </source>
</evidence>
<protein>
    <submittedName>
        <fullName evidence="8">Aspartate aminotransferase</fullName>
    </submittedName>
</protein>
<dbReference type="InterPro" id="IPR015422">
    <property type="entry name" value="PyrdxlP-dep_Trfase_small"/>
</dbReference>
<dbReference type="PANTHER" id="PTHR46383:SF1">
    <property type="entry name" value="ASPARTATE AMINOTRANSFERASE"/>
    <property type="match status" value="1"/>
</dbReference>
<keyword evidence="3 8" id="KW-0032">Aminotransferase</keyword>
<sequence length="407" mass="44182">MPSTHRGSDRLLRLHLPERADQIGQSVRAADQVLREHADDPTVLDTTHFDTVRFPAPDWALETFAAAARDGSLAYTGYAGHPAVRAAVAASAATFTGFPVEPDNVVITPGTQAALFATLAATVDTGAPVAVVDPDYLFNARILRFLDADVRYIPLTAEESGPNLDLHALEDAFAAGARTLVFSNPNNPTGAVYPRAILERIADLARAADALVVVDALYSRLVYDTTAYTHLRSLPGMADRCVTLLGPSKTESLSGYRIGVAIAPQPVAAGIEDVLSTMALRAPAYAQHLLTRWLVDDHAWVAARVEELRALRDHTVKRLSELDWIRLHPQQGTAYLFPDVSRLGLTDQEVATALLREAKVMVSPGYQFGPRGVGSFRVCYARDEEQWDAALTRIVEVLDKLATGRGR</sequence>
<evidence type="ECO:0000313" key="9">
    <source>
        <dbReference type="Proteomes" id="UP000070598"/>
    </source>
</evidence>
<dbReference type="Pfam" id="PF00155">
    <property type="entry name" value="Aminotran_1_2"/>
    <property type="match status" value="1"/>
</dbReference>
<reference evidence="9" key="1">
    <citation type="submission" date="2015-02" db="EMBL/GenBank/DDBJ databases">
        <title>Physiological reanalysis, assessment of diazotrophy, and genome sequences of multiple isolates of Streptomyces thermoautotrophicus.</title>
        <authorList>
            <person name="MacKellar D.C."/>
            <person name="Lieber L."/>
            <person name="Norman J."/>
            <person name="Bolger A."/>
            <person name="Tobin C."/>
            <person name="Murray J.W."/>
            <person name="Friesen M."/>
            <person name="Prell J."/>
        </authorList>
    </citation>
    <scope>NUCLEOTIDE SEQUENCE [LARGE SCALE GENOMIC DNA]</scope>
    <source>
        <strain evidence="9">UBT1</strain>
    </source>
</reference>
<evidence type="ECO:0000313" key="7">
    <source>
        <dbReference type="EMBL" id="KWX00311.1"/>
    </source>
</evidence>
<evidence type="ECO:0000256" key="3">
    <source>
        <dbReference type="ARBA" id="ARBA00022576"/>
    </source>
</evidence>
<dbReference type="PATRIC" id="fig|1469144.8.peg.2205"/>
<comment type="cofactor">
    <cofactor evidence="1">
        <name>pyridoxal 5'-phosphate</name>
        <dbReference type="ChEBI" id="CHEBI:597326"/>
    </cofactor>
</comment>
<organism evidence="8 9">
    <name type="scientific">Carbonactinospora thermoautotrophica</name>
    <dbReference type="NCBI Taxonomy" id="1469144"/>
    <lineage>
        <taxon>Bacteria</taxon>
        <taxon>Bacillati</taxon>
        <taxon>Actinomycetota</taxon>
        <taxon>Actinomycetes</taxon>
        <taxon>Kitasatosporales</taxon>
        <taxon>Carbonactinosporaceae</taxon>
        <taxon>Carbonactinospora</taxon>
    </lineage>
</organism>
<proteinExistence type="inferred from homology"/>